<dbReference type="STRING" id="1280947.HY30_12515"/>
<protein>
    <recommendedName>
        <fullName evidence="1">TfoX N-terminal domain-containing protein</fullName>
    </recommendedName>
</protein>
<sequence>MAKPPDPFHAFVADLFAPLGPVTIRRMFGGAGVFQQGVMFGLLSDDIVYLKADPALRAELVAEGGEAFVWKRPSDGRLTDLGYVSLPSAAMDDAEAASEWGRRALAVALAKAKKQAGKRQGL</sequence>
<keyword evidence="3" id="KW-1185">Reference proteome</keyword>
<gene>
    <name evidence="2" type="ORF">HY30_12515</name>
</gene>
<evidence type="ECO:0000313" key="3">
    <source>
        <dbReference type="Proteomes" id="UP000027190"/>
    </source>
</evidence>
<dbReference type="Gene3D" id="3.30.1460.30">
    <property type="entry name" value="YgaC/TfoX-N like chaperone"/>
    <property type="match status" value="1"/>
</dbReference>
<dbReference type="PATRIC" id="fig|1280947.3.peg.833"/>
<comment type="caution">
    <text evidence="2">The sequence shown here is derived from an EMBL/GenBank/DDBJ whole genome shotgun (WGS) entry which is preliminary data.</text>
</comment>
<dbReference type="InterPro" id="IPR007076">
    <property type="entry name" value="TfoX_N"/>
</dbReference>
<feature type="domain" description="TfoX N-terminal" evidence="1">
    <location>
        <begin position="14"/>
        <end position="107"/>
    </location>
</feature>
<dbReference type="Proteomes" id="UP000027190">
    <property type="component" value="Unassembled WGS sequence"/>
</dbReference>
<dbReference type="AlphaFoldDB" id="A0A062UM80"/>
<dbReference type="SUPFAM" id="SSF159894">
    <property type="entry name" value="YgaC/TfoX-N like"/>
    <property type="match status" value="1"/>
</dbReference>
<name>A0A062UM80_9PROT</name>
<proteinExistence type="predicted"/>
<evidence type="ECO:0000259" key="1">
    <source>
        <dbReference type="Pfam" id="PF04993"/>
    </source>
</evidence>
<dbReference type="EMBL" id="AWFG01000011">
    <property type="protein sequence ID" value="KCZ60060.1"/>
    <property type="molecule type" value="Genomic_DNA"/>
</dbReference>
<dbReference type="PANTHER" id="PTHR36121">
    <property type="entry name" value="PROTEIN SXY"/>
    <property type="match status" value="1"/>
</dbReference>
<reference evidence="2 3" key="1">
    <citation type="journal article" date="2014" name="Antonie Van Leeuwenhoek">
        <title>Hyphomonas beringensis sp. nov. and Hyphomonas chukchiensis sp. nov., isolated from surface seawater of the Bering Sea and Chukchi Sea.</title>
        <authorList>
            <person name="Li C."/>
            <person name="Lai Q."/>
            <person name="Li G."/>
            <person name="Dong C."/>
            <person name="Wang J."/>
            <person name="Liao Y."/>
            <person name="Shao Z."/>
        </authorList>
    </citation>
    <scope>NUCLEOTIDE SEQUENCE [LARGE SCALE GENOMIC DNA]</scope>
    <source>
        <strain evidence="2 3">BH-BN04-4</strain>
    </source>
</reference>
<accession>A0A062UM80</accession>
<organism evidence="2 3">
    <name type="scientific">Hyphomonas chukchiensis</name>
    <dbReference type="NCBI Taxonomy" id="1280947"/>
    <lineage>
        <taxon>Bacteria</taxon>
        <taxon>Pseudomonadati</taxon>
        <taxon>Pseudomonadota</taxon>
        <taxon>Alphaproteobacteria</taxon>
        <taxon>Hyphomonadales</taxon>
        <taxon>Hyphomonadaceae</taxon>
        <taxon>Hyphomonas</taxon>
    </lineage>
</organism>
<evidence type="ECO:0000313" key="2">
    <source>
        <dbReference type="EMBL" id="KCZ60060.1"/>
    </source>
</evidence>
<dbReference type="PANTHER" id="PTHR36121:SF1">
    <property type="entry name" value="PROTEIN SXY"/>
    <property type="match status" value="1"/>
</dbReference>
<dbReference type="RefSeq" id="WP_034737439.1">
    <property type="nucleotide sequence ID" value="NZ_AWFG01000011.1"/>
</dbReference>
<dbReference type="Pfam" id="PF04993">
    <property type="entry name" value="TfoX_N"/>
    <property type="match status" value="1"/>
</dbReference>
<dbReference type="InterPro" id="IPR047525">
    <property type="entry name" value="TfoX-like"/>
</dbReference>
<dbReference type="eggNOG" id="COG3070">
    <property type="taxonomic scope" value="Bacteria"/>
</dbReference>